<dbReference type="Gene3D" id="3.30.70.270">
    <property type="match status" value="1"/>
</dbReference>
<evidence type="ECO:0000256" key="3">
    <source>
        <dbReference type="ARBA" id="ARBA00012528"/>
    </source>
</evidence>
<evidence type="ECO:0000313" key="11">
    <source>
        <dbReference type="EMBL" id="PJO75451.1"/>
    </source>
</evidence>
<dbReference type="GeneID" id="97176721"/>
<dbReference type="AlphaFoldDB" id="A0A2H9YS38"/>
<reference evidence="11 12" key="1">
    <citation type="submission" date="2017-11" db="EMBL/GenBank/DDBJ databases">
        <title>Revising the taxonomy of the Acinetobacter lwoffii group: the description of Acinetobacter pseudolwoffii sp. nov. and emended description of Acinetobacter lwoffii.</title>
        <authorList>
            <person name="Nemec A."/>
            <person name="Radolfova-Krizova L."/>
        </authorList>
    </citation>
    <scope>NUCLEOTIDE SEQUENCE [LARGE SCALE GENOMIC DNA]</scope>
    <source>
        <strain evidence="11 12">ANC 5044</strain>
    </source>
</reference>
<feature type="domain" description="GGDEF" evidence="10">
    <location>
        <begin position="342"/>
        <end position="476"/>
    </location>
</feature>
<dbReference type="PANTHER" id="PTHR45138:SF9">
    <property type="entry name" value="DIGUANYLATE CYCLASE DGCM-RELATED"/>
    <property type="match status" value="1"/>
</dbReference>
<keyword evidence="5 9" id="KW-0812">Transmembrane</keyword>
<keyword evidence="6 9" id="KW-1133">Transmembrane helix</keyword>
<dbReference type="InterPro" id="IPR043128">
    <property type="entry name" value="Rev_trsase/Diguanyl_cyclase"/>
</dbReference>
<comment type="subcellular location">
    <subcellularLocation>
        <location evidence="2">Cell membrane</location>
        <topology evidence="2">Multi-pass membrane protein</topology>
    </subcellularLocation>
</comment>
<dbReference type="InterPro" id="IPR007895">
    <property type="entry name" value="MASE1"/>
</dbReference>
<evidence type="ECO:0000256" key="9">
    <source>
        <dbReference type="SAM" id="Phobius"/>
    </source>
</evidence>
<feature type="transmembrane region" description="Helical" evidence="9">
    <location>
        <begin position="279"/>
        <end position="299"/>
    </location>
</feature>
<evidence type="ECO:0000313" key="12">
    <source>
        <dbReference type="Proteomes" id="UP000243446"/>
    </source>
</evidence>
<evidence type="ECO:0000256" key="1">
    <source>
        <dbReference type="ARBA" id="ARBA00001946"/>
    </source>
</evidence>
<dbReference type="EC" id="2.7.7.65" evidence="3"/>
<gene>
    <name evidence="11" type="ORF">CWI32_07925</name>
</gene>
<dbReference type="GO" id="GO:0005886">
    <property type="term" value="C:plasma membrane"/>
    <property type="evidence" value="ECO:0007669"/>
    <property type="project" value="UniProtKB-SubCell"/>
</dbReference>
<protein>
    <recommendedName>
        <fullName evidence="3">diguanylate cyclase</fullName>
        <ecNumber evidence="3">2.7.7.65</ecNumber>
    </recommendedName>
</protein>
<proteinExistence type="predicted"/>
<dbReference type="SMART" id="SM00267">
    <property type="entry name" value="GGDEF"/>
    <property type="match status" value="1"/>
</dbReference>
<feature type="transmembrane region" description="Helical" evidence="9">
    <location>
        <begin position="40"/>
        <end position="58"/>
    </location>
</feature>
<dbReference type="InterPro" id="IPR000160">
    <property type="entry name" value="GGDEF_dom"/>
</dbReference>
<dbReference type="NCBIfam" id="TIGR00254">
    <property type="entry name" value="GGDEF"/>
    <property type="match status" value="1"/>
</dbReference>
<evidence type="ECO:0000256" key="5">
    <source>
        <dbReference type="ARBA" id="ARBA00022692"/>
    </source>
</evidence>
<dbReference type="FunFam" id="3.30.70.270:FF:000001">
    <property type="entry name" value="Diguanylate cyclase domain protein"/>
    <property type="match status" value="1"/>
</dbReference>
<keyword evidence="7 9" id="KW-0472">Membrane</keyword>
<dbReference type="PANTHER" id="PTHR45138">
    <property type="entry name" value="REGULATORY COMPONENTS OF SENSORY TRANSDUCTION SYSTEM"/>
    <property type="match status" value="1"/>
</dbReference>
<evidence type="ECO:0000256" key="8">
    <source>
        <dbReference type="ARBA" id="ARBA00034247"/>
    </source>
</evidence>
<feature type="transmembrane region" description="Helical" evidence="9">
    <location>
        <begin position="163"/>
        <end position="183"/>
    </location>
</feature>
<evidence type="ECO:0000256" key="6">
    <source>
        <dbReference type="ARBA" id="ARBA00022989"/>
    </source>
</evidence>
<evidence type="ECO:0000256" key="7">
    <source>
        <dbReference type="ARBA" id="ARBA00023136"/>
    </source>
</evidence>
<organism evidence="11 12">
    <name type="scientific">Acinetobacter pseudolwoffii</name>
    <dbReference type="NCBI Taxonomy" id="2053287"/>
    <lineage>
        <taxon>Bacteria</taxon>
        <taxon>Pseudomonadati</taxon>
        <taxon>Pseudomonadota</taxon>
        <taxon>Gammaproteobacteria</taxon>
        <taxon>Moraxellales</taxon>
        <taxon>Moraxellaceae</taxon>
        <taxon>Acinetobacter</taxon>
    </lineage>
</organism>
<dbReference type="InterPro" id="IPR050469">
    <property type="entry name" value="Diguanylate_Cyclase"/>
</dbReference>
<dbReference type="CDD" id="cd01949">
    <property type="entry name" value="GGDEF"/>
    <property type="match status" value="1"/>
</dbReference>
<evidence type="ECO:0000256" key="4">
    <source>
        <dbReference type="ARBA" id="ARBA00022475"/>
    </source>
</evidence>
<dbReference type="PROSITE" id="PS50887">
    <property type="entry name" value="GGDEF"/>
    <property type="match status" value="1"/>
</dbReference>
<feature type="transmembrane region" description="Helical" evidence="9">
    <location>
        <begin position="15"/>
        <end position="34"/>
    </location>
</feature>
<comment type="caution">
    <text evidence="11">The sequence shown here is derived from an EMBL/GenBank/DDBJ whole genome shotgun (WGS) entry which is preliminary data.</text>
</comment>
<evidence type="ECO:0000259" key="10">
    <source>
        <dbReference type="PROSITE" id="PS50887"/>
    </source>
</evidence>
<sequence>MQLARITEQQLNHETYAYFVIVFAVLVCCFIGIATRPLGYLALIWPANAALLAIFLRFPHLNHLGGWLGAFSAFMFADLVTGNSLLQSLFLTLSNLISTIVSIFFIRYFKINYKYYNTGYTFIHLFGIFAFAGCLASAAFAVATLPNLPNTFMTKENLWIDFGLWWTGEMVNYIVVLPLVLAFPRIKDMQYLFKNRRQKRHHFSYFLPAATVVLCVIITNIFSGPGALLYPLAALIWAALTYRLFSMTLINAFVTILTYYSLTQFYATTHDTLADSTIYISLRIGLFMLALSPLILCIISQNRNELFKRVLYLANHDSLTRTMNRHFFFKKGEYLLQYAKTMEFSVIMLDIDYFKRLNDHFGHHVGDKVLQHFAQIVRNNLRAQDLFARIGGEEFVLLLWNTEPFEAQDIAERIRKRVEKTPMHQSDGSDLYITVSVGITHQNEPQSQDLQHLINIADQALYQAKHRGRNQVVLAS</sequence>
<dbReference type="Proteomes" id="UP000243446">
    <property type="component" value="Unassembled WGS sequence"/>
</dbReference>
<dbReference type="GO" id="GO:0052621">
    <property type="term" value="F:diguanylate cyclase activity"/>
    <property type="evidence" value="ECO:0007669"/>
    <property type="project" value="UniProtKB-EC"/>
</dbReference>
<dbReference type="SUPFAM" id="SSF55073">
    <property type="entry name" value="Nucleotide cyclase"/>
    <property type="match status" value="1"/>
</dbReference>
<feature type="transmembrane region" description="Helical" evidence="9">
    <location>
        <begin position="203"/>
        <end position="222"/>
    </location>
</feature>
<comment type="cofactor">
    <cofactor evidence="1">
        <name>Mg(2+)</name>
        <dbReference type="ChEBI" id="CHEBI:18420"/>
    </cofactor>
</comment>
<dbReference type="RefSeq" id="WP_100535032.1">
    <property type="nucleotide sequence ID" value="NZ_CBDBYO010000017.1"/>
</dbReference>
<name>A0A2H9YS38_9GAMM</name>
<dbReference type="Pfam" id="PF00990">
    <property type="entry name" value="GGDEF"/>
    <property type="match status" value="1"/>
</dbReference>
<keyword evidence="4" id="KW-1003">Cell membrane</keyword>
<feature type="transmembrane region" description="Helical" evidence="9">
    <location>
        <begin position="121"/>
        <end position="143"/>
    </location>
</feature>
<dbReference type="EMBL" id="PHRG01000003">
    <property type="protein sequence ID" value="PJO75451.1"/>
    <property type="molecule type" value="Genomic_DNA"/>
</dbReference>
<dbReference type="InterPro" id="IPR029787">
    <property type="entry name" value="Nucleotide_cyclase"/>
</dbReference>
<comment type="catalytic activity">
    <reaction evidence="8">
        <text>2 GTP = 3',3'-c-di-GMP + 2 diphosphate</text>
        <dbReference type="Rhea" id="RHEA:24898"/>
        <dbReference type="ChEBI" id="CHEBI:33019"/>
        <dbReference type="ChEBI" id="CHEBI:37565"/>
        <dbReference type="ChEBI" id="CHEBI:58805"/>
        <dbReference type="EC" id="2.7.7.65"/>
    </reaction>
</comment>
<evidence type="ECO:0000256" key="2">
    <source>
        <dbReference type="ARBA" id="ARBA00004651"/>
    </source>
</evidence>
<feature type="transmembrane region" description="Helical" evidence="9">
    <location>
        <begin position="88"/>
        <end position="109"/>
    </location>
</feature>
<accession>A0A2H9YS38</accession>
<dbReference type="Pfam" id="PF05231">
    <property type="entry name" value="MASE1"/>
    <property type="match status" value="1"/>
</dbReference>